<organism evidence="2 3">
    <name type="scientific">Aromia moschata</name>
    <dbReference type="NCBI Taxonomy" id="1265417"/>
    <lineage>
        <taxon>Eukaryota</taxon>
        <taxon>Metazoa</taxon>
        <taxon>Ecdysozoa</taxon>
        <taxon>Arthropoda</taxon>
        <taxon>Hexapoda</taxon>
        <taxon>Insecta</taxon>
        <taxon>Pterygota</taxon>
        <taxon>Neoptera</taxon>
        <taxon>Endopterygota</taxon>
        <taxon>Coleoptera</taxon>
        <taxon>Polyphaga</taxon>
        <taxon>Cucujiformia</taxon>
        <taxon>Chrysomeloidea</taxon>
        <taxon>Cerambycidae</taxon>
        <taxon>Cerambycinae</taxon>
        <taxon>Callichromatini</taxon>
        <taxon>Aromia</taxon>
    </lineage>
</organism>
<evidence type="ECO:0000256" key="1">
    <source>
        <dbReference type="SAM" id="MobiDB-lite"/>
    </source>
</evidence>
<evidence type="ECO:0000313" key="2">
    <source>
        <dbReference type="EMBL" id="KAJ8955377.1"/>
    </source>
</evidence>
<sequence>MPGNQSTDNGIYEYEENTYFSEGLDNNGIEEYNAPPDNDFSEYLWMENEEEFDKEVHSEKTNRYAATRRRGFDGGMHQAFMNDENNSETRSNQQGNEPSPESVANSKLNPEAAEFVPSSRRTPPEIPATTSS</sequence>
<dbReference type="EMBL" id="JAPWTK010000038">
    <property type="protein sequence ID" value="KAJ8955377.1"/>
    <property type="molecule type" value="Genomic_DNA"/>
</dbReference>
<dbReference type="InterPro" id="IPR009818">
    <property type="entry name" value="PAM2_motif"/>
</dbReference>
<accession>A0AAV8YV25</accession>
<proteinExistence type="predicted"/>
<feature type="region of interest" description="Disordered" evidence="1">
    <location>
        <begin position="68"/>
        <end position="132"/>
    </location>
</feature>
<evidence type="ECO:0000313" key="3">
    <source>
        <dbReference type="Proteomes" id="UP001162162"/>
    </source>
</evidence>
<reference evidence="2" key="1">
    <citation type="journal article" date="2023" name="Insect Mol. Biol.">
        <title>Genome sequencing provides insights into the evolution of gene families encoding plant cell wall-degrading enzymes in longhorned beetles.</title>
        <authorList>
            <person name="Shin N.R."/>
            <person name="Okamura Y."/>
            <person name="Kirsch R."/>
            <person name="Pauchet Y."/>
        </authorList>
    </citation>
    <scope>NUCLEOTIDE SEQUENCE</scope>
    <source>
        <strain evidence="2">AMC_N1</strain>
    </source>
</reference>
<keyword evidence="3" id="KW-1185">Reference proteome</keyword>
<dbReference type="AlphaFoldDB" id="A0AAV8YV25"/>
<dbReference type="Proteomes" id="UP001162162">
    <property type="component" value="Unassembled WGS sequence"/>
</dbReference>
<name>A0AAV8YV25_9CUCU</name>
<dbReference type="Pfam" id="PF07145">
    <property type="entry name" value="PAM2"/>
    <property type="match status" value="1"/>
</dbReference>
<comment type="caution">
    <text evidence="2">The sequence shown here is derived from an EMBL/GenBank/DDBJ whole genome shotgun (WGS) entry which is preliminary data.</text>
</comment>
<protein>
    <submittedName>
        <fullName evidence="2">Uncharacterized protein</fullName>
    </submittedName>
</protein>
<feature type="compositionally biased region" description="Polar residues" evidence="1">
    <location>
        <begin position="88"/>
        <end position="108"/>
    </location>
</feature>
<gene>
    <name evidence="2" type="ORF">NQ318_003474</name>
</gene>